<sequence length="131" mass="14707">MPGHGGCLPATAFACRRAVSPRRDYCFTQCHCLDVAFVFMRLMVGRPTQHSSWVVTGVVITMRGQSRCMAHRLAVSMIDAAIAVRTLSSTIACHNRCDHRCCTVIKDRDKKTNLISPTSRRQDELNRNLDQ</sequence>
<accession>A0A426Z441</accession>
<proteinExistence type="predicted"/>
<organism evidence="1 2">
    <name type="scientific">Ensete ventricosum</name>
    <name type="common">Abyssinian banana</name>
    <name type="synonym">Musa ensete</name>
    <dbReference type="NCBI Taxonomy" id="4639"/>
    <lineage>
        <taxon>Eukaryota</taxon>
        <taxon>Viridiplantae</taxon>
        <taxon>Streptophyta</taxon>
        <taxon>Embryophyta</taxon>
        <taxon>Tracheophyta</taxon>
        <taxon>Spermatophyta</taxon>
        <taxon>Magnoliopsida</taxon>
        <taxon>Liliopsida</taxon>
        <taxon>Zingiberales</taxon>
        <taxon>Musaceae</taxon>
        <taxon>Ensete</taxon>
    </lineage>
</organism>
<dbReference type="EMBL" id="AMZH03008555">
    <property type="protein sequence ID" value="RRT58703.1"/>
    <property type="molecule type" value="Genomic_DNA"/>
</dbReference>
<comment type="caution">
    <text evidence="1">The sequence shown here is derived from an EMBL/GenBank/DDBJ whole genome shotgun (WGS) entry which is preliminary data.</text>
</comment>
<dbReference type="AlphaFoldDB" id="A0A426Z441"/>
<evidence type="ECO:0000313" key="2">
    <source>
        <dbReference type="Proteomes" id="UP000287651"/>
    </source>
</evidence>
<name>A0A426Z441_ENSVE</name>
<dbReference type="Proteomes" id="UP000287651">
    <property type="component" value="Unassembled WGS sequence"/>
</dbReference>
<evidence type="ECO:0000313" key="1">
    <source>
        <dbReference type="EMBL" id="RRT58703.1"/>
    </source>
</evidence>
<reference evidence="1 2" key="1">
    <citation type="journal article" date="2014" name="Agronomy (Basel)">
        <title>A Draft Genome Sequence for Ensete ventricosum, the Drought-Tolerant Tree Against Hunger.</title>
        <authorList>
            <person name="Harrison J."/>
            <person name="Moore K.A."/>
            <person name="Paszkiewicz K."/>
            <person name="Jones T."/>
            <person name="Grant M."/>
            <person name="Ambacheew D."/>
            <person name="Muzemil S."/>
            <person name="Studholme D.J."/>
        </authorList>
    </citation>
    <scope>NUCLEOTIDE SEQUENCE [LARGE SCALE GENOMIC DNA]</scope>
</reference>
<protein>
    <submittedName>
        <fullName evidence="1">Uncharacterized protein</fullName>
    </submittedName>
</protein>
<gene>
    <name evidence="1" type="ORF">B296_00006014</name>
</gene>